<dbReference type="InterPro" id="IPR003593">
    <property type="entry name" value="AAA+_ATPase"/>
</dbReference>
<keyword evidence="6" id="KW-0067">ATP-binding</keyword>
<evidence type="ECO:0000313" key="11">
    <source>
        <dbReference type="EMBL" id="EGG23740.1"/>
    </source>
</evidence>
<reference evidence="12" key="1">
    <citation type="journal article" date="2011" name="Genome Res.">
        <title>Phylogeny-wide analysis of social amoeba genomes highlights ancient origins for complex intercellular communication.</title>
        <authorList>
            <person name="Heidel A.J."/>
            <person name="Lawal H.M."/>
            <person name="Felder M."/>
            <person name="Schilde C."/>
            <person name="Helps N.R."/>
            <person name="Tunggal B."/>
            <person name="Rivero F."/>
            <person name="John U."/>
            <person name="Schleicher M."/>
            <person name="Eichinger L."/>
            <person name="Platzer M."/>
            <person name="Noegel A.A."/>
            <person name="Schaap P."/>
            <person name="Gloeckner G."/>
        </authorList>
    </citation>
    <scope>NUCLEOTIDE SEQUENCE [LARGE SCALE GENOMIC DNA]</scope>
    <source>
        <strain evidence="12">SH3</strain>
    </source>
</reference>
<dbReference type="Pfam" id="PF12698">
    <property type="entry name" value="ABC2_membrane_3"/>
    <property type="match status" value="1"/>
</dbReference>
<evidence type="ECO:0000256" key="4">
    <source>
        <dbReference type="ARBA" id="ARBA00022692"/>
    </source>
</evidence>
<dbReference type="InterPro" id="IPR013525">
    <property type="entry name" value="ABC2_TM"/>
</dbReference>
<keyword evidence="8 9" id="KW-0472">Membrane</keyword>
<dbReference type="InterPro" id="IPR027417">
    <property type="entry name" value="P-loop_NTPase"/>
</dbReference>
<evidence type="ECO:0000256" key="5">
    <source>
        <dbReference type="ARBA" id="ARBA00022741"/>
    </source>
</evidence>
<proteinExistence type="inferred from homology"/>
<evidence type="ECO:0000256" key="3">
    <source>
        <dbReference type="ARBA" id="ARBA00022448"/>
    </source>
</evidence>
<dbReference type="GO" id="GO:0031288">
    <property type="term" value="P:sorocarp morphogenesis"/>
    <property type="evidence" value="ECO:0007669"/>
    <property type="project" value="TreeGrafter"/>
</dbReference>
<keyword evidence="3" id="KW-0813">Transport</keyword>
<gene>
    <name evidence="11" type="primary">abcA11</name>
    <name evidence="11" type="ORF">DFA_05874</name>
</gene>
<dbReference type="CDD" id="cd03263">
    <property type="entry name" value="ABC_subfamily_A"/>
    <property type="match status" value="1"/>
</dbReference>
<evidence type="ECO:0000256" key="9">
    <source>
        <dbReference type="SAM" id="Phobius"/>
    </source>
</evidence>
<evidence type="ECO:0000256" key="7">
    <source>
        <dbReference type="ARBA" id="ARBA00022989"/>
    </source>
</evidence>
<evidence type="ECO:0000256" key="2">
    <source>
        <dbReference type="ARBA" id="ARBA00008869"/>
    </source>
</evidence>
<dbReference type="RefSeq" id="XP_004361591.1">
    <property type="nucleotide sequence ID" value="XM_004361534.1"/>
</dbReference>
<dbReference type="GeneID" id="14874958"/>
<dbReference type="PANTHER" id="PTHR19229">
    <property type="entry name" value="ATP-BINDING CASSETTE TRANSPORTER SUBFAMILY A ABCA"/>
    <property type="match status" value="1"/>
</dbReference>
<dbReference type="EMBL" id="GL883008">
    <property type="protein sequence ID" value="EGG23740.1"/>
    <property type="molecule type" value="Genomic_DNA"/>
</dbReference>
<dbReference type="PANTHER" id="PTHR19229:SF217">
    <property type="entry name" value="ABC TRANSPORTER A FAMILY MEMBER 10-RELATED"/>
    <property type="match status" value="1"/>
</dbReference>
<dbReference type="GO" id="GO:0140359">
    <property type="term" value="F:ABC-type transporter activity"/>
    <property type="evidence" value="ECO:0007669"/>
    <property type="project" value="InterPro"/>
</dbReference>
<keyword evidence="5" id="KW-0547">Nucleotide-binding</keyword>
<dbReference type="OrthoDB" id="15927at2759"/>
<sequence>MGVNKITILGQLKAILLLKFIQAIRDKKFIFSGVLIPLVGVGLSLLFNFLNFTSGSDSTVTFTPVNNVNLTYNPSTSLGETPIINTMKSMFDVDFLEITEQQMTNDIFNYTLSDQIGGYSFNDTKDNLTFTQTIFFNSSSIIPNLNQNLYISIYNLVSNKTLKIVETLTPLGSGNTGFQLFPFIGPILIQYTFIFFVPYFAINIVVERSKGIKYHLFLNSLRSKVYWGGYLLADFILYLAPATIGWFALTVAKVDGFYTNPVGSFFLFFCFGLSAIPFGYIIQFAFDKEDTASKWLYSLASIISTVPSTVISFAAPNGVPRAVTVLLSFLPACSLFNGLSDLVRGQDTIITTIIVQLASCVLYLFVIYIIERIKNRPSKVTVDDVELNQGNTDQDVLDERQRVQQSTQPNSGHKYVITVDGIFKHFVENLPDDKSGYEKKRVKAAVDGIWFGVESGQCFGLLGHNGAGKTTLVNIMTGILNCDRGDGFIDRFSISKERESSFSSVGSCPQTDILFDNLTIREHLQLFSSIKGASKEDSQVEINYFIEKFRIAEHADKKSKELSGGTKRKLSVACCLVGSPRIVFLDEASSGLDPSSRRHLWEIIQEMKPGKAIILISHSMDEVDFLANRIGIMCNGRLRCIGTPSHLKHKFGSGYTLDIQPRNFSDTPNIINYIKNSFPEAVFIEKLGIITFELPTSDNFSLAKIFRVCEVGKQQVGIVDFNVSETSLEKVFLKLAVEQSNAEDHDKILEKKKHTIRKKNDQFQDVYQIILASTTKTIK</sequence>
<accession>F4PN50</accession>
<comment type="similarity">
    <text evidence="2">Belongs to the ABC transporter superfamily. ABCA family.</text>
</comment>
<evidence type="ECO:0000256" key="1">
    <source>
        <dbReference type="ARBA" id="ARBA00004141"/>
    </source>
</evidence>
<feature type="transmembrane region" description="Helical" evidence="9">
    <location>
        <begin position="348"/>
        <end position="370"/>
    </location>
</feature>
<dbReference type="GO" id="GO:0005319">
    <property type="term" value="F:lipid transporter activity"/>
    <property type="evidence" value="ECO:0007669"/>
    <property type="project" value="TreeGrafter"/>
</dbReference>
<feature type="domain" description="ABC transporter" evidence="10">
    <location>
        <begin position="417"/>
        <end position="660"/>
    </location>
</feature>
<dbReference type="Pfam" id="PF00005">
    <property type="entry name" value="ABC_tran"/>
    <property type="match status" value="1"/>
</dbReference>
<keyword evidence="4 9" id="KW-0812">Transmembrane</keyword>
<evidence type="ECO:0000256" key="6">
    <source>
        <dbReference type="ARBA" id="ARBA00022840"/>
    </source>
</evidence>
<feature type="transmembrane region" description="Helical" evidence="9">
    <location>
        <begin position="183"/>
        <end position="206"/>
    </location>
</feature>
<feature type="transmembrane region" description="Helical" evidence="9">
    <location>
        <begin position="29"/>
        <end position="50"/>
    </location>
</feature>
<keyword evidence="12" id="KW-1185">Reference proteome</keyword>
<comment type="subcellular location">
    <subcellularLocation>
        <location evidence="1">Membrane</location>
        <topology evidence="1">Multi-pass membrane protein</topology>
    </subcellularLocation>
</comment>
<dbReference type="OMA" id="DSHANDT"/>
<dbReference type="InterPro" id="IPR056264">
    <property type="entry name" value="R2_ABCA1-4-like"/>
</dbReference>
<feature type="transmembrane region" description="Helical" evidence="9">
    <location>
        <begin position="261"/>
        <end position="283"/>
    </location>
</feature>
<dbReference type="SMART" id="SM00382">
    <property type="entry name" value="AAA"/>
    <property type="match status" value="1"/>
</dbReference>
<dbReference type="Gene3D" id="3.40.50.300">
    <property type="entry name" value="P-loop containing nucleotide triphosphate hydrolases"/>
    <property type="match status" value="1"/>
</dbReference>
<dbReference type="InterPro" id="IPR026082">
    <property type="entry name" value="ABCA"/>
</dbReference>
<feature type="transmembrane region" description="Helical" evidence="9">
    <location>
        <begin position="295"/>
        <end position="315"/>
    </location>
</feature>
<dbReference type="SUPFAM" id="SSF52540">
    <property type="entry name" value="P-loop containing nucleoside triphosphate hydrolases"/>
    <property type="match status" value="1"/>
</dbReference>
<evidence type="ECO:0000256" key="8">
    <source>
        <dbReference type="ARBA" id="ARBA00023136"/>
    </source>
</evidence>
<dbReference type="KEGG" id="dfa:DFA_05874"/>
<keyword evidence="7 9" id="KW-1133">Transmembrane helix</keyword>
<protein>
    <submittedName>
        <fullName evidence="11">ABC transporter A family protein</fullName>
    </submittedName>
</protein>
<dbReference type="GO" id="GO:0016020">
    <property type="term" value="C:membrane"/>
    <property type="evidence" value="ECO:0007669"/>
    <property type="project" value="UniProtKB-SubCell"/>
</dbReference>
<dbReference type="PROSITE" id="PS50893">
    <property type="entry name" value="ABC_TRANSPORTER_2"/>
    <property type="match status" value="1"/>
</dbReference>
<feature type="transmembrane region" description="Helical" evidence="9">
    <location>
        <begin position="227"/>
        <end position="249"/>
    </location>
</feature>
<evidence type="ECO:0000313" key="12">
    <source>
        <dbReference type="Proteomes" id="UP000007797"/>
    </source>
</evidence>
<evidence type="ECO:0000259" key="10">
    <source>
        <dbReference type="PROSITE" id="PS50893"/>
    </source>
</evidence>
<dbReference type="InterPro" id="IPR003439">
    <property type="entry name" value="ABC_transporter-like_ATP-bd"/>
</dbReference>
<dbReference type="GO" id="GO:0005524">
    <property type="term" value="F:ATP binding"/>
    <property type="evidence" value="ECO:0007669"/>
    <property type="project" value="UniProtKB-KW"/>
</dbReference>
<dbReference type="GO" id="GO:0016887">
    <property type="term" value="F:ATP hydrolysis activity"/>
    <property type="evidence" value="ECO:0007669"/>
    <property type="project" value="InterPro"/>
</dbReference>
<organism evidence="11 12">
    <name type="scientific">Cavenderia fasciculata</name>
    <name type="common">Slime mold</name>
    <name type="synonym">Dictyostelium fasciculatum</name>
    <dbReference type="NCBI Taxonomy" id="261658"/>
    <lineage>
        <taxon>Eukaryota</taxon>
        <taxon>Amoebozoa</taxon>
        <taxon>Evosea</taxon>
        <taxon>Eumycetozoa</taxon>
        <taxon>Dictyostelia</taxon>
        <taxon>Acytosteliales</taxon>
        <taxon>Cavenderiaceae</taxon>
        <taxon>Cavenderia</taxon>
    </lineage>
</organism>
<dbReference type="FunFam" id="3.40.50.300:FF:000335">
    <property type="entry name" value="ATP binding cassette subfamily A member 5"/>
    <property type="match status" value="1"/>
</dbReference>
<dbReference type="AlphaFoldDB" id="F4PN50"/>
<dbReference type="Proteomes" id="UP000007797">
    <property type="component" value="Unassembled WGS sequence"/>
</dbReference>
<name>F4PN50_CACFS</name>
<dbReference type="Pfam" id="PF23321">
    <property type="entry name" value="R1_ABCA1"/>
    <property type="match status" value="1"/>
</dbReference>